<reference evidence="3" key="1">
    <citation type="submission" date="2016-11" db="UniProtKB">
        <authorList>
            <consortium name="WormBaseParasite"/>
        </authorList>
    </citation>
    <scope>IDENTIFICATION</scope>
</reference>
<evidence type="ECO:0000313" key="2">
    <source>
        <dbReference type="Proteomes" id="UP000095287"/>
    </source>
</evidence>
<evidence type="ECO:0000256" key="1">
    <source>
        <dbReference type="SAM" id="Phobius"/>
    </source>
</evidence>
<keyword evidence="2" id="KW-1185">Reference proteome</keyword>
<proteinExistence type="predicted"/>
<feature type="transmembrane region" description="Helical" evidence="1">
    <location>
        <begin position="73"/>
        <end position="94"/>
    </location>
</feature>
<dbReference type="PANTHER" id="PTHR32024:SF3">
    <property type="entry name" value="TRK SYSTEM POTASSIUM UPTAKE PROTEIN"/>
    <property type="match status" value="1"/>
</dbReference>
<feature type="transmembrane region" description="Helical" evidence="1">
    <location>
        <begin position="12"/>
        <end position="34"/>
    </location>
</feature>
<dbReference type="AlphaFoldDB" id="A0A1I8A9Y8"/>
<name>A0A1I8A9Y8_9BILA</name>
<keyword evidence="1" id="KW-1133">Transmembrane helix</keyword>
<sequence>MALPTLRIIGFIIGIFLITLAISMTVPMATLVIYERTGDLPSFLWASLITFIAGLALVIPGRPEHVHLRPRDMYLLTVSSWLVVCIFAALPFLLTQHISYTDAFFESMSGITATGATTESSDRSEKVMPRSHMVAKSIVAVYVGITTIGG</sequence>
<keyword evidence="1" id="KW-0472">Membrane</keyword>
<protein>
    <submittedName>
        <fullName evidence="3">DUF4149 domain-containing protein</fullName>
    </submittedName>
</protein>
<evidence type="ECO:0000313" key="3">
    <source>
        <dbReference type="WBParaSite" id="L893_g3589.t1"/>
    </source>
</evidence>
<feature type="transmembrane region" description="Helical" evidence="1">
    <location>
        <begin position="40"/>
        <end position="61"/>
    </location>
</feature>
<dbReference type="WBParaSite" id="L893_g3589.t1">
    <property type="protein sequence ID" value="L893_g3589.t1"/>
    <property type="gene ID" value="L893_g3589"/>
</dbReference>
<dbReference type="PANTHER" id="PTHR32024">
    <property type="entry name" value="TRK SYSTEM POTASSIUM UPTAKE PROTEIN TRKG-RELATED"/>
    <property type="match status" value="1"/>
</dbReference>
<accession>A0A1I8A9Y8</accession>
<keyword evidence="1" id="KW-0812">Transmembrane</keyword>
<organism evidence="2 3">
    <name type="scientific">Steinernema glaseri</name>
    <dbReference type="NCBI Taxonomy" id="37863"/>
    <lineage>
        <taxon>Eukaryota</taxon>
        <taxon>Metazoa</taxon>
        <taxon>Ecdysozoa</taxon>
        <taxon>Nematoda</taxon>
        <taxon>Chromadorea</taxon>
        <taxon>Rhabditida</taxon>
        <taxon>Tylenchina</taxon>
        <taxon>Panagrolaimomorpha</taxon>
        <taxon>Strongyloidoidea</taxon>
        <taxon>Steinernematidae</taxon>
        <taxon>Steinernema</taxon>
    </lineage>
</organism>
<dbReference type="Proteomes" id="UP000095287">
    <property type="component" value="Unplaced"/>
</dbReference>